<dbReference type="EMBL" id="BGPR01187008">
    <property type="protein sequence ID" value="GBM80086.1"/>
    <property type="molecule type" value="Genomic_DNA"/>
</dbReference>
<protein>
    <submittedName>
        <fullName evidence="2">Uncharacterized protein</fullName>
    </submittedName>
</protein>
<evidence type="ECO:0000313" key="2">
    <source>
        <dbReference type="EMBL" id="GBM80086.1"/>
    </source>
</evidence>
<gene>
    <name evidence="2" type="ORF">AVEN_41336_1</name>
</gene>
<proteinExistence type="predicted"/>
<keyword evidence="3" id="KW-1185">Reference proteome</keyword>
<reference evidence="2 3" key="1">
    <citation type="journal article" date="2019" name="Sci. Rep.">
        <title>Orb-weaving spider Araneus ventricosus genome elucidates the spidroin gene catalogue.</title>
        <authorList>
            <person name="Kono N."/>
            <person name="Nakamura H."/>
            <person name="Ohtoshi R."/>
            <person name="Moran D.A.P."/>
            <person name="Shinohara A."/>
            <person name="Yoshida Y."/>
            <person name="Fujiwara M."/>
            <person name="Mori M."/>
            <person name="Tomita M."/>
            <person name="Arakawa K."/>
        </authorList>
    </citation>
    <scope>NUCLEOTIDE SEQUENCE [LARGE SCALE GENOMIC DNA]</scope>
</reference>
<evidence type="ECO:0000313" key="3">
    <source>
        <dbReference type="Proteomes" id="UP000499080"/>
    </source>
</evidence>
<name>A0A4Y2IT21_ARAVE</name>
<sequence>MQEPMSPISRRRGTSAKGRAWGHNLSLRPPGSVFQLHEHSSNATEMHAQARLNETASQFVLLSYIMLPEISSAVTSADVRSRHKCITNHVQSLVNKCPPSHLNYV</sequence>
<dbReference type="Proteomes" id="UP000499080">
    <property type="component" value="Unassembled WGS sequence"/>
</dbReference>
<evidence type="ECO:0000256" key="1">
    <source>
        <dbReference type="SAM" id="MobiDB-lite"/>
    </source>
</evidence>
<organism evidence="2 3">
    <name type="scientific">Araneus ventricosus</name>
    <name type="common">Orbweaver spider</name>
    <name type="synonym">Epeira ventricosa</name>
    <dbReference type="NCBI Taxonomy" id="182803"/>
    <lineage>
        <taxon>Eukaryota</taxon>
        <taxon>Metazoa</taxon>
        <taxon>Ecdysozoa</taxon>
        <taxon>Arthropoda</taxon>
        <taxon>Chelicerata</taxon>
        <taxon>Arachnida</taxon>
        <taxon>Araneae</taxon>
        <taxon>Araneomorphae</taxon>
        <taxon>Entelegynae</taxon>
        <taxon>Araneoidea</taxon>
        <taxon>Araneidae</taxon>
        <taxon>Araneus</taxon>
    </lineage>
</organism>
<dbReference type="AlphaFoldDB" id="A0A4Y2IT21"/>
<comment type="caution">
    <text evidence="2">The sequence shown here is derived from an EMBL/GenBank/DDBJ whole genome shotgun (WGS) entry which is preliminary data.</text>
</comment>
<accession>A0A4Y2IT21</accession>
<feature type="region of interest" description="Disordered" evidence="1">
    <location>
        <begin position="1"/>
        <end position="22"/>
    </location>
</feature>